<comment type="caution">
    <text evidence="2">The sequence shown here is derived from an EMBL/GenBank/DDBJ whole genome shotgun (WGS) entry which is preliminary data.</text>
</comment>
<keyword evidence="3" id="KW-1185">Reference proteome</keyword>
<evidence type="ECO:0000256" key="1">
    <source>
        <dbReference type="SAM" id="MobiDB-lite"/>
    </source>
</evidence>
<evidence type="ECO:0000313" key="2">
    <source>
        <dbReference type="EMBL" id="KAG8043999.1"/>
    </source>
</evidence>
<feature type="region of interest" description="Disordered" evidence="1">
    <location>
        <begin position="1"/>
        <end position="50"/>
    </location>
</feature>
<organism evidence="2 3">
    <name type="scientific">Zizania palustris</name>
    <name type="common">Northern wild rice</name>
    <dbReference type="NCBI Taxonomy" id="103762"/>
    <lineage>
        <taxon>Eukaryota</taxon>
        <taxon>Viridiplantae</taxon>
        <taxon>Streptophyta</taxon>
        <taxon>Embryophyta</taxon>
        <taxon>Tracheophyta</taxon>
        <taxon>Spermatophyta</taxon>
        <taxon>Magnoliopsida</taxon>
        <taxon>Liliopsida</taxon>
        <taxon>Poales</taxon>
        <taxon>Poaceae</taxon>
        <taxon>BOP clade</taxon>
        <taxon>Oryzoideae</taxon>
        <taxon>Oryzeae</taxon>
        <taxon>Zizaniinae</taxon>
        <taxon>Zizania</taxon>
    </lineage>
</organism>
<protein>
    <submittedName>
        <fullName evidence="2">Uncharacterized protein</fullName>
    </submittedName>
</protein>
<reference evidence="2" key="1">
    <citation type="journal article" date="2021" name="bioRxiv">
        <title>Whole Genome Assembly and Annotation of Northern Wild Rice, Zizania palustris L., Supports a Whole Genome Duplication in the Zizania Genus.</title>
        <authorList>
            <person name="Haas M."/>
            <person name="Kono T."/>
            <person name="Macchietto M."/>
            <person name="Millas R."/>
            <person name="McGilp L."/>
            <person name="Shao M."/>
            <person name="Duquette J."/>
            <person name="Hirsch C.N."/>
            <person name="Kimball J."/>
        </authorList>
    </citation>
    <scope>NUCLEOTIDE SEQUENCE</scope>
    <source>
        <tissue evidence="2">Fresh leaf tissue</tissue>
    </source>
</reference>
<name>A0A8J5VFF1_ZIZPA</name>
<proteinExistence type="predicted"/>
<feature type="compositionally biased region" description="Basic and acidic residues" evidence="1">
    <location>
        <begin position="36"/>
        <end position="46"/>
    </location>
</feature>
<dbReference type="EMBL" id="JAAALK010000953">
    <property type="protein sequence ID" value="KAG8043999.1"/>
    <property type="molecule type" value="Genomic_DNA"/>
</dbReference>
<dbReference type="AlphaFoldDB" id="A0A8J5VFF1"/>
<sequence>MRKKQELDSKSSAAARPAVSIPPSRMLPKPNTVIPSRREPKDRLTARDVASTPDKVMIKKAARSVVAIVSTKPGTRSLLISSTAISSAGNY</sequence>
<dbReference type="Proteomes" id="UP000729402">
    <property type="component" value="Unassembled WGS sequence"/>
</dbReference>
<accession>A0A8J5VFF1</accession>
<evidence type="ECO:0000313" key="3">
    <source>
        <dbReference type="Proteomes" id="UP000729402"/>
    </source>
</evidence>
<reference evidence="2" key="2">
    <citation type="submission" date="2021-02" db="EMBL/GenBank/DDBJ databases">
        <authorList>
            <person name="Kimball J.A."/>
            <person name="Haas M.W."/>
            <person name="Macchietto M."/>
            <person name="Kono T."/>
            <person name="Duquette J."/>
            <person name="Shao M."/>
        </authorList>
    </citation>
    <scope>NUCLEOTIDE SEQUENCE</scope>
    <source>
        <tissue evidence="2">Fresh leaf tissue</tissue>
    </source>
</reference>
<gene>
    <name evidence="2" type="ORF">GUJ93_ZPchr0458g22274</name>
</gene>